<keyword evidence="2" id="KW-0342">GTP-binding</keyword>
<dbReference type="GO" id="GO:0003924">
    <property type="term" value="F:GTPase activity"/>
    <property type="evidence" value="ECO:0007669"/>
    <property type="project" value="InterPro"/>
</dbReference>
<evidence type="ECO:0000313" key="3">
    <source>
        <dbReference type="EMBL" id="KAF4111777.1"/>
    </source>
</evidence>
<keyword evidence="4" id="KW-1185">Reference proteome</keyword>
<dbReference type="Proteomes" id="UP000579812">
    <property type="component" value="Unassembled WGS sequence"/>
</dbReference>
<dbReference type="SMART" id="SM00175">
    <property type="entry name" value="RAB"/>
    <property type="match status" value="1"/>
</dbReference>
<dbReference type="PRINTS" id="PR00449">
    <property type="entry name" value="RASTRNSFRMNG"/>
</dbReference>
<keyword evidence="1" id="KW-0547">Nucleotide-binding</keyword>
<dbReference type="InterPro" id="IPR027417">
    <property type="entry name" value="P-loop_NTPase"/>
</dbReference>
<dbReference type="SUPFAM" id="SSF52540">
    <property type="entry name" value="P-loop containing nucleoside triphosphate hydrolases"/>
    <property type="match status" value="1"/>
</dbReference>
<name>A0A7J6CWP5_9TELE</name>
<dbReference type="InterPro" id="IPR001806">
    <property type="entry name" value="Small_GTPase"/>
</dbReference>
<dbReference type="Gene3D" id="3.40.50.300">
    <property type="entry name" value="P-loop containing nucleotide triphosphate hydrolases"/>
    <property type="match status" value="1"/>
</dbReference>
<dbReference type="PROSITE" id="PS51419">
    <property type="entry name" value="RAB"/>
    <property type="match status" value="1"/>
</dbReference>
<evidence type="ECO:0000256" key="2">
    <source>
        <dbReference type="ARBA" id="ARBA00023134"/>
    </source>
</evidence>
<protein>
    <recommendedName>
        <fullName evidence="5">Small monomeric GTPase</fullName>
    </recommendedName>
</protein>
<dbReference type="PANTHER" id="PTHR47977">
    <property type="entry name" value="RAS-RELATED PROTEIN RAB"/>
    <property type="match status" value="1"/>
</dbReference>
<evidence type="ECO:0008006" key="5">
    <source>
        <dbReference type="Google" id="ProtNLM"/>
    </source>
</evidence>
<accession>A0A7J6CWP5</accession>
<dbReference type="Pfam" id="PF00071">
    <property type="entry name" value="Ras"/>
    <property type="match status" value="1"/>
</dbReference>
<dbReference type="InterPro" id="IPR050227">
    <property type="entry name" value="Rab"/>
</dbReference>
<gene>
    <name evidence="3" type="ORF">G5714_006572</name>
</gene>
<comment type="caution">
    <text evidence="3">The sequence shown here is derived from an EMBL/GenBank/DDBJ whole genome shotgun (WGS) entry which is preliminary data.</text>
</comment>
<dbReference type="AlphaFoldDB" id="A0A7J6CWP5"/>
<dbReference type="GO" id="GO:0005525">
    <property type="term" value="F:GTP binding"/>
    <property type="evidence" value="ECO:0007669"/>
    <property type="project" value="UniProtKB-KW"/>
</dbReference>
<organism evidence="3 4">
    <name type="scientific">Onychostoma macrolepis</name>
    <dbReference type="NCBI Taxonomy" id="369639"/>
    <lineage>
        <taxon>Eukaryota</taxon>
        <taxon>Metazoa</taxon>
        <taxon>Chordata</taxon>
        <taxon>Craniata</taxon>
        <taxon>Vertebrata</taxon>
        <taxon>Euteleostomi</taxon>
        <taxon>Actinopterygii</taxon>
        <taxon>Neopterygii</taxon>
        <taxon>Teleostei</taxon>
        <taxon>Ostariophysi</taxon>
        <taxon>Cypriniformes</taxon>
        <taxon>Cyprinidae</taxon>
        <taxon>Acrossocheilinae</taxon>
        <taxon>Onychostoma</taxon>
    </lineage>
</organism>
<evidence type="ECO:0000313" key="4">
    <source>
        <dbReference type="Proteomes" id="UP000579812"/>
    </source>
</evidence>
<proteinExistence type="predicted"/>
<reference evidence="3 4" key="1">
    <citation type="submission" date="2020-04" db="EMBL/GenBank/DDBJ databases">
        <title>Chromosome-level genome assembly of a cyprinid fish Onychostoma macrolepis by integration of Nanopore Sequencing, Bionano and Hi-C technology.</title>
        <authorList>
            <person name="Wang D."/>
        </authorList>
    </citation>
    <scope>NUCLEOTIDE SEQUENCE [LARGE SCALE GENOMIC DNA]</scope>
    <source>
        <strain evidence="3">SWU-2019</strain>
        <tissue evidence="3">Muscle</tissue>
    </source>
</reference>
<dbReference type="EMBL" id="JAAMOB010000006">
    <property type="protein sequence ID" value="KAF4111777.1"/>
    <property type="molecule type" value="Genomic_DNA"/>
</dbReference>
<sequence length="102" mass="11346">MCVVFDITSEASFTSCSRWIDRVRTHCNGLQVPGVLVGNKSDLWSRREVDAAAAQAWAQSHGLEYHETSAKEIGQCEAPFLSLARAFLSLYQDQTQIIQSLV</sequence>
<evidence type="ECO:0000256" key="1">
    <source>
        <dbReference type="ARBA" id="ARBA00022741"/>
    </source>
</evidence>
<dbReference type="SMART" id="SM00173">
    <property type="entry name" value="RAS"/>
    <property type="match status" value="1"/>
</dbReference>